<proteinExistence type="predicted"/>
<feature type="domain" description="MTTase N-terminal" evidence="8">
    <location>
        <begin position="1"/>
        <end position="113"/>
    </location>
</feature>
<name>A0ABV2BQH7_9GAMM</name>
<evidence type="ECO:0000256" key="2">
    <source>
        <dbReference type="ARBA" id="ARBA00022485"/>
    </source>
</evidence>
<keyword evidence="5" id="KW-0479">Metal-binding</keyword>
<dbReference type="InterPro" id="IPR006638">
    <property type="entry name" value="Elp3/MiaA/NifB-like_rSAM"/>
</dbReference>
<protein>
    <submittedName>
        <fullName evidence="10">tRNA (N(6)-L-threonylcarbamoyladenosine(37)-C(2))-methylthiotransferase MtaB</fullName>
    </submittedName>
</protein>
<dbReference type="SUPFAM" id="SSF102114">
    <property type="entry name" value="Radical SAM enzymes"/>
    <property type="match status" value="1"/>
</dbReference>
<keyword evidence="2" id="KW-0004">4Fe-4S</keyword>
<dbReference type="InterPro" id="IPR020612">
    <property type="entry name" value="Methylthiotransferase_CS"/>
</dbReference>
<dbReference type="SFLD" id="SFLDS00029">
    <property type="entry name" value="Radical_SAM"/>
    <property type="match status" value="1"/>
</dbReference>
<dbReference type="InterPro" id="IPR007197">
    <property type="entry name" value="rSAM"/>
</dbReference>
<evidence type="ECO:0000256" key="3">
    <source>
        <dbReference type="ARBA" id="ARBA00022679"/>
    </source>
</evidence>
<evidence type="ECO:0000259" key="9">
    <source>
        <dbReference type="PROSITE" id="PS51918"/>
    </source>
</evidence>
<accession>A0ABV2BQH7</accession>
<comment type="caution">
    <text evidence="10">The sequence shown here is derived from an EMBL/GenBank/DDBJ whole genome shotgun (WGS) entry which is preliminary data.</text>
</comment>
<evidence type="ECO:0000256" key="4">
    <source>
        <dbReference type="ARBA" id="ARBA00022691"/>
    </source>
</evidence>
<dbReference type="PROSITE" id="PS51918">
    <property type="entry name" value="RADICAL_SAM"/>
    <property type="match status" value="1"/>
</dbReference>
<reference evidence="10 11" key="1">
    <citation type="submission" date="2024-06" db="EMBL/GenBank/DDBJ databases">
        <authorList>
            <person name="Li F."/>
        </authorList>
    </citation>
    <scope>NUCLEOTIDE SEQUENCE [LARGE SCALE GENOMIC DNA]</scope>
    <source>
        <strain evidence="10 11">GXAS 311</strain>
    </source>
</reference>
<dbReference type="CDD" id="cd01335">
    <property type="entry name" value="Radical_SAM"/>
    <property type="match status" value="1"/>
</dbReference>
<evidence type="ECO:0000256" key="5">
    <source>
        <dbReference type="ARBA" id="ARBA00022723"/>
    </source>
</evidence>
<feature type="domain" description="Radical SAM core" evidence="9">
    <location>
        <begin position="131"/>
        <end position="358"/>
    </location>
</feature>
<keyword evidence="7" id="KW-0411">Iron-sulfur</keyword>
<dbReference type="Gene3D" id="3.80.30.20">
    <property type="entry name" value="tm_1862 like domain"/>
    <property type="match status" value="1"/>
</dbReference>
<keyword evidence="6" id="KW-0408">Iron</keyword>
<evidence type="ECO:0000259" key="8">
    <source>
        <dbReference type="PROSITE" id="PS51449"/>
    </source>
</evidence>
<dbReference type="InterPro" id="IPR023404">
    <property type="entry name" value="rSAM_horseshoe"/>
</dbReference>
<dbReference type="InterPro" id="IPR013848">
    <property type="entry name" value="Methylthiotransferase_N"/>
</dbReference>
<dbReference type="PANTHER" id="PTHR11918:SF45">
    <property type="entry name" value="THREONYLCARBAMOYLADENOSINE TRNA METHYLTHIOTRANSFERASE"/>
    <property type="match status" value="1"/>
</dbReference>
<dbReference type="InterPro" id="IPR038135">
    <property type="entry name" value="Methylthiotransferase_N_sf"/>
</dbReference>
<dbReference type="Proteomes" id="UP001548189">
    <property type="component" value="Unassembled WGS sequence"/>
</dbReference>
<dbReference type="PANTHER" id="PTHR11918">
    <property type="entry name" value="RADICAL SAM PROTEINS"/>
    <property type="match status" value="1"/>
</dbReference>
<dbReference type="InterPro" id="IPR005839">
    <property type="entry name" value="Methylthiotransferase"/>
</dbReference>
<dbReference type="InterPro" id="IPR058240">
    <property type="entry name" value="rSAM_sf"/>
</dbReference>
<gene>
    <name evidence="10" type="primary">mtaB</name>
    <name evidence="10" type="ORF">ABVT43_03460</name>
</gene>
<comment type="cofactor">
    <cofactor evidence="1">
        <name>[4Fe-4S] cluster</name>
        <dbReference type="ChEBI" id="CHEBI:49883"/>
    </cofactor>
</comment>
<dbReference type="RefSeq" id="WP_353873732.1">
    <property type="nucleotide sequence ID" value="NZ_JBEVCJ010000003.1"/>
</dbReference>
<evidence type="ECO:0000256" key="6">
    <source>
        <dbReference type="ARBA" id="ARBA00023004"/>
    </source>
</evidence>
<dbReference type="Gene3D" id="3.40.50.12160">
    <property type="entry name" value="Methylthiotransferase, N-terminal domain"/>
    <property type="match status" value="1"/>
</dbReference>
<dbReference type="InterPro" id="IPR006467">
    <property type="entry name" value="MiaB-like_bact"/>
</dbReference>
<keyword evidence="4" id="KW-0949">S-adenosyl-L-methionine</keyword>
<dbReference type="NCBIfam" id="TIGR01579">
    <property type="entry name" value="MiaB-like-C"/>
    <property type="match status" value="1"/>
</dbReference>
<keyword evidence="11" id="KW-1185">Reference proteome</keyword>
<organism evidence="10 11">
    <name type="scientific">Aliikangiella maris</name>
    <dbReference type="NCBI Taxonomy" id="3162458"/>
    <lineage>
        <taxon>Bacteria</taxon>
        <taxon>Pseudomonadati</taxon>
        <taxon>Pseudomonadota</taxon>
        <taxon>Gammaproteobacteria</taxon>
        <taxon>Oceanospirillales</taxon>
        <taxon>Pleioneaceae</taxon>
        <taxon>Aliikangiella</taxon>
    </lineage>
</organism>
<dbReference type="EMBL" id="JBEVCJ010000003">
    <property type="protein sequence ID" value="MET1254178.1"/>
    <property type="molecule type" value="Genomic_DNA"/>
</dbReference>
<keyword evidence="3" id="KW-0808">Transferase</keyword>
<evidence type="ECO:0000313" key="10">
    <source>
        <dbReference type="EMBL" id="MET1254178.1"/>
    </source>
</evidence>
<dbReference type="PROSITE" id="PS51449">
    <property type="entry name" value="MTTASE_N"/>
    <property type="match status" value="1"/>
</dbReference>
<dbReference type="SFLD" id="SFLDG01061">
    <property type="entry name" value="methylthiotransferase"/>
    <property type="match status" value="1"/>
</dbReference>
<dbReference type="Pfam" id="PF00919">
    <property type="entry name" value="UPF0004"/>
    <property type="match status" value="1"/>
</dbReference>
<dbReference type="SMART" id="SM00729">
    <property type="entry name" value="Elp3"/>
    <property type="match status" value="1"/>
</dbReference>
<dbReference type="NCBIfam" id="TIGR00089">
    <property type="entry name" value="MiaB/RimO family radical SAM methylthiotransferase"/>
    <property type="match status" value="1"/>
</dbReference>
<sequence length="449" mass="50899">MQVYLTSLGCRLNEAELQMWAGEFQREGMLLTQRIENASLMVINTCAVTQEAARKSRQTIRKLHRKNPTAKLVVTGCYASLEKEEAETLLGVDLVVSNAQKSQLPQLAKEVTEWQSMPYAATEPEEAPLFTRNRERAFIKIQDGCRYRCTYCIVTVARGEEVSRTIDELIHEILELQAEGIKEIVLTGVHVGGYGSDLDVSLYDLVVSILQRTSIPRIRFASVEPWDLHDNFFDLFKDPRLMPHMHLPIQSGSNKILRKMSRRCKTETFLALIDKARSVIPDFNITTDIIVGFPGENDEDFQLSIDIIAQAKFGHVHIFSYSNREGTKAAGLPEQVAAEMKKQRSRELHQVAEKYKRETLSTMLGKQQRILWEGHALQTTDGQFRYFGYTENYHKAYIELGESMNISNQVTLCEIIAVDESGATLVAKPIETLQANADSNLQLNIKQIV</sequence>
<dbReference type="Pfam" id="PF04055">
    <property type="entry name" value="Radical_SAM"/>
    <property type="match status" value="1"/>
</dbReference>
<evidence type="ECO:0000256" key="1">
    <source>
        <dbReference type="ARBA" id="ARBA00001966"/>
    </source>
</evidence>
<dbReference type="PROSITE" id="PS01278">
    <property type="entry name" value="MTTASE_RADICAL"/>
    <property type="match status" value="1"/>
</dbReference>
<dbReference type="SFLD" id="SFLDG01082">
    <property type="entry name" value="B12-binding_domain_containing"/>
    <property type="match status" value="1"/>
</dbReference>
<evidence type="ECO:0000256" key="7">
    <source>
        <dbReference type="ARBA" id="ARBA00023014"/>
    </source>
</evidence>
<evidence type="ECO:0000313" key="11">
    <source>
        <dbReference type="Proteomes" id="UP001548189"/>
    </source>
</evidence>